<proteinExistence type="predicted"/>
<keyword evidence="3" id="KW-1185">Reference proteome</keyword>
<dbReference type="RefSeq" id="WP_090605485.1">
    <property type="nucleotide sequence ID" value="NZ_FNZR01000004.1"/>
</dbReference>
<organism evidence="2 3">
    <name type="scientific">Parapedobacter koreensis</name>
    <dbReference type="NCBI Taxonomy" id="332977"/>
    <lineage>
        <taxon>Bacteria</taxon>
        <taxon>Pseudomonadati</taxon>
        <taxon>Bacteroidota</taxon>
        <taxon>Sphingobacteriia</taxon>
        <taxon>Sphingobacteriales</taxon>
        <taxon>Sphingobacteriaceae</taxon>
        <taxon>Parapedobacter</taxon>
    </lineage>
</organism>
<dbReference type="SUPFAM" id="SSF47413">
    <property type="entry name" value="lambda repressor-like DNA-binding domains"/>
    <property type="match status" value="1"/>
</dbReference>
<name>A0A1H7NL95_9SPHI</name>
<evidence type="ECO:0000313" key="3">
    <source>
        <dbReference type="Proteomes" id="UP000198916"/>
    </source>
</evidence>
<dbReference type="CDD" id="cd00093">
    <property type="entry name" value="HTH_XRE"/>
    <property type="match status" value="1"/>
</dbReference>
<protein>
    <submittedName>
        <fullName evidence="2">Helix-turn-helix</fullName>
    </submittedName>
</protein>
<feature type="domain" description="HTH cro/C1-type" evidence="1">
    <location>
        <begin position="39"/>
        <end position="76"/>
    </location>
</feature>
<dbReference type="AlphaFoldDB" id="A0A1H7NL95"/>
<dbReference type="Gene3D" id="1.10.260.40">
    <property type="entry name" value="lambda repressor-like DNA-binding domains"/>
    <property type="match status" value="1"/>
</dbReference>
<dbReference type="InterPro" id="IPR001387">
    <property type="entry name" value="Cro/C1-type_HTH"/>
</dbReference>
<reference evidence="3" key="1">
    <citation type="submission" date="2016-10" db="EMBL/GenBank/DDBJ databases">
        <authorList>
            <person name="Varghese N."/>
            <person name="Submissions S."/>
        </authorList>
    </citation>
    <scope>NUCLEOTIDE SEQUENCE [LARGE SCALE GENOMIC DNA]</scope>
    <source>
        <strain evidence="3">Jip14</strain>
    </source>
</reference>
<dbReference type="GO" id="GO:0003677">
    <property type="term" value="F:DNA binding"/>
    <property type="evidence" value="ECO:0007669"/>
    <property type="project" value="InterPro"/>
</dbReference>
<sequence length="82" mass="9066">MAIGDNKFLKAFGAHFKAIREGKKVRTGEKISLRRLDQLSEVDHSQIHRIEKGESAPSIVTLKALADALGVSLVDLVTFDYD</sequence>
<dbReference type="Pfam" id="PF01381">
    <property type="entry name" value="HTH_3"/>
    <property type="match status" value="1"/>
</dbReference>
<dbReference type="Proteomes" id="UP000198916">
    <property type="component" value="Unassembled WGS sequence"/>
</dbReference>
<dbReference type="SMART" id="SM00530">
    <property type="entry name" value="HTH_XRE"/>
    <property type="match status" value="1"/>
</dbReference>
<dbReference type="PROSITE" id="PS50943">
    <property type="entry name" value="HTH_CROC1"/>
    <property type="match status" value="1"/>
</dbReference>
<gene>
    <name evidence="2" type="ORF">SAMN05421740_10414</name>
</gene>
<dbReference type="EMBL" id="FNZR01000004">
    <property type="protein sequence ID" value="SEL23758.1"/>
    <property type="molecule type" value="Genomic_DNA"/>
</dbReference>
<evidence type="ECO:0000313" key="2">
    <source>
        <dbReference type="EMBL" id="SEL23758.1"/>
    </source>
</evidence>
<dbReference type="OrthoDB" id="678057at2"/>
<evidence type="ECO:0000259" key="1">
    <source>
        <dbReference type="PROSITE" id="PS50943"/>
    </source>
</evidence>
<dbReference type="InterPro" id="IPR010982">
    <property type="entry name" value="Lambda_DNA-bd_dom_sf"/>
</dbReference>
<accession>A0A1H7NL95</accession>